<dbReference type="GO" id="GO:0042626">
    <property type="term" value="F:ATPase-coupled transmembrane transporter activity"/>
    <property type="evidence" value="ECO:0007669"/>
    <property type="project" value="TreeGrafter"/>
</dbReference>
<dbReference type="GO" id="GO:0016887">
    <property type="term" value="F:ATP hydrolysis activity"/>
    <property type="evidence" value="ECO:0007669"/>
    <property type="project" value="InterPro"/>
</dbReference>
<evidence type="ECO:0000313" key="4">
    <source>
        <dbReference type="EMBL" id="NDJ94900.1"/>
    </source>
</evidence>
<dbReference type="SUPFAM" id="SSF52540">
    <property type="entry name" value="P-loop containing nucleoside triphosphate hydrolases"/>
    <property type="match status" value="1"/>
</dbReference>
<name>A0A6G3MLK4_HENSL</name>
<dbReference type="InterPro" id="IPR027417">
    <property type="entry name" value="P-loop_NTPase"/>
</dbReference>
<dbReference type="Gene3D" id="3.40.50.300">
    <property type="entry name" value="P-loop containing nucleotide triphosphate hydrolases"/>
    <property type="match status" value="1"/>
</dbReference>
<organism evidence="4">
    <name type="scientific">Henneguya salminicola</name>
    <name type="common">Myxosporean</name>
    <dbReference type="NCBI Taxonomy" id="69463"/>
    <lineage>
        <taxon>Eukaryota</taxon>
        <taxon>Metazoa</taxon>
        <taxon>Cnidaria</taxon>
        <taxon>Myxozoa</taxon>
        <taxon>Myxosporea</taxon>
        <taxon>Bivalvulida</taxon>
        <taxon>Platysporina</taxon>
        <taxon>Myxobolidae</taxon>
        <taxon>Henneguya</taxon>
    </lineage>
</organism>
<accession>A0A6G3MLK4</accession>
<dbReference type="PANTHER" id="PTHR24223">
    <property type="entry name" value="ATP-BINDING CASSETTE SUB-FAMILY C"/>
    <property type="match status" value="1"/>
</dbReference>
<keyword evidence="2" id="KW-0067">ATP-binding</keyword>
<keyword evidence="1" id="KW-0547">Nucleotide-binding</keyword>
<evidence type="ECO:0000256" key="2">
    <source>
        <dbReference type="ARBA" id="ARBA00022840"/>
    </source>
</evidence>
<dbReference type="Pfam" id="PF00005">
    <property type="entry name" value="ABC_tran"/>
    <property type="match status" value="1"/>
</dbReference>
<dbReference type="EMBL" id="GHBP01012878">
    <property type="protein sequence ID" value="NDJ94900.1"/>
    <property type="molecule type" value="Transcribed_RNA"/>
</dbReference>
<feature type="domain" description="ABC transporter" evidence="3">
    <location>
        <begin position="58"/>
        <end position="128"/>
    </location>
</feature>
<dbReference type="GO" id="GO:0005524">
    <property type="term" value="F:ATP binding"/>
    <property type="evidence" value="ECO:0007669"/>
    <property type="project" value="UniProtKB-KW"/>
</dbReference>
<dbReference type="GO" id="GO:0016020">
    <property type="term" value="C:membrane"/>
    <property type="evidence" value="ECO:0007669"/>
    <property type="project" value="TreeGrafter"/>
</dbReference>
<proteinExistence type="predicted"/>
<dbReference type="InterPro" id="IPR003439">
    <property type="entry name" value="ABC_transporter-like_ATP-bd"/>
</dbReference>
<sequence>MEKNMIHAENIISYINILTDYQQTQKSHTSSILHTNGNISFHDVTLQYEDLTNVFPMGLNFNIGIGTKIGICGRTGSGKSSIAKLLFQIVSCSHGSITIGDINIERFDSSYLSSIMYLITQDSIIFSQSLRFNLDPMGQVLVVDL</sequence>
<dbReference type="InterPro" id="IPR050173">
    <property type="entry name" value="ABC_transporter_C-like"/>
</dbReference>
<evidence type="ECO:0000259" key="3">
    <source>
        <dbReference type="Pfam" id="PF00005"/>
    </source>
</evidence>
<evidence type="ECO:0000256" key="1">
    <source>
        <dbReference type="ARBA" id="ARBA00022741"/>
    </source>
</evidence>
<dbReference type="AlphaFoldDB" id="A0A6G3MLK4"/>
<protein>
    <submittedName>
        <fullName evidence="4">Canalicular multispecific organic anion transporter 1 (Trinotate prediction)</fullName>
    </submittedName>
</protein>
<reference evidence="4" key="1">
    <citation type="submission" date="2018-11" db="EMBL/GenBank/DDBJ databases">
        <title>Henneguya salminicola genome and transcriptome.</title>
        <authorList>
            <person name="Yahalomi D."/>
            <person name="Atkinson S.D."/>
            <person name="Neuhof M."/>
            <person name="Chang E.S."/>
            <person name="Philippe H."/>
            <person name="Cartwright P."/>
            <person name="Bartholomew J.L."/>
            <person name="Huchon D."/>
        </authorList>
    </citation>
    <scope>NUCLEOTIDE SEQUENCE</scope>
    <source>
        <strain evidence="4">Hz1</strain>
        <tissue evidence="4">Whole</tissue>
    </source>
</reference>